<reference evidence="1 2" key="1">
    <citation type="submission" date="2018-05" db="EMBL/GenBank/DDBJ databases">
        <title>Marinilabilia rubrum sp. nov., isolated from saltern sediment.</title>
        <authorList>
            <person name="Zhang R."/>
        </authorList>
    </citation>
    <scope>NUCLEOTIDE SEQUENCE [LARGE SCALE GENOMIC DNA]</scope>
    <source>
        <strain evidence="1 2">WTE16</strain>
    </source>
</reference>
<proteinExistence type="predicted"/>
<name>A0A2U2B6X3_9BACT</name>
<gene>
    <name evidence="1" type="ORF">DDZ16_13720</name>
</gene>
<dbReference type="EMBL" id="QEWP01000011">
    <property type="protein sequence ID" value="PWD98792.1"/>
    <property type="molecule type" value="Genomic_DNA"/>
</dbReference>
<keyword evidence="2" id="KW-1185">Reference proteome</keyword>
<dbReference type="Proteomes" id="UP000244956">
    <property type="component" value="Unassembled WGS sequence"/>
</dbReference>
<dbReference type="AlphaFoldDB" id="A0A2U2B6X3"/>
<organism evidence="1 2">
    <name type="scientific">Marinilabilia rubra</name>
    <dbReference type="NCBI Taxonomy" id="2162893"/>
    <lineage>
        <taxon>Bacteria</taxon>
        <taxon>Pseudomonadati</taxon>
        <taxon>Bacteroidota</taxon>
        <taxon>Bacteroidia</taxon>
        <taxon>Marinilabiliales</taxon>
        <taxon>Marinilabiliaceae</taxon>
        <taxon>Marinilabilia</taxon>
    </lineage>
</organism>
<evidence type="ECO:0000313" key="2">
    <source>
        <dbReference type="Proteomes" id="UP000244956"/>
    </source>
</evidence>
<sequence>MTFLLIGCSKNNDTIEKEDPSIVLWAYKGYFDQSYPYPSNFSCGIFSCSKSAAKFYFYDAKDITSEIQKDEFHYDVVYPHDKKSETFDLLTKENGKLKLDNGSIIDPITIKTKTHYSSNTPGEIITREEESDYAVLLLDVNNSDQYNDVLTENIVLLPEGEYYIVAVNSDLKYSGKFITVSHKMIDNRFNIVFPVDSYYDGYFDWIELE</sequence>
<evidence type="ECO:0000313" key="1">
    <source>
        <dbReference type="EMBL" id="PWD98792.1"/>
    </source>
</evidence>
<accession>A0A2U2B6X3</accession>
<comment type="caution">
    <text evidence="1">The sequence shown here is derived from an EMBL/GenBank/DDBJ whole genome shotgun (WGS) entry which is preliminary data.</text>
</comment>
<protein>
    <submittedName>
        <fullName evidence="1">Uncharacterized protein</fullName>
    </submittedName>
</protein>